<dbReference type="Proteomes" id="UP001642409">
    <property type="component" value="Unassembled WGS sequence"/>
</dbReference>
<evidence type="ECO:0000313" key="1">
    <source>
        <dbReference type="EMBL" id="CAI9956857.1"/>
    </source>
</evidence>
<keyword evidence="3" id="KW-1185">Reference proteome</keyword>
<accession>A0AA86QIE8</accession>
<reference evidence="1" key="1">
    <citation type="submission" date="2023-06" db="EMBL/GenBank/DDBJ databases">
        <authorList>
            <person name="Kurt Z."/>
        </authorList>
    </citation>
    <scope>NUCLEOTIDE SEQUENCE</scope>
</reference>
<organism evidence="1">
    <name type="scientific">Hexamita inflata</name>
    <dbReference type="NCBI Taxonomy" id="28002"/>
    <lineage>
        <taxon>Eukaryota</taxon>
        <taxon>Metamonada</taxon>
        <taxon>Diplomonadida</taxon>
        <taxon>Hexamitidae</taxon>
        <taxon>Hexamitinae</taxon>
        <taxon>Hexamita</taxon>
    </lineage>
</organism>
<gene>
    <name evidence="2" type="ORF">HINF_LOCUS30672</name>
    <name evidence="1" type="ORF">HINF_LOCUS44502</name>
</gene>
<dbReference type="EMBL" id="CAXDID020000101">
    <property type="protein sequence ID" value="CAL6026081.1"/>
    <property type="molecule type" value="Genomic_DNA"/>
</dbReference>
<evidence type="ECO:0000313" key="3">
    <source>
        <dbReference type="Proteomes" id="UP001642409"/>
    </source>
</evidence>
<evidence type="ECO:0000313" key="2">
    <source>
        <dbReference type="EMBL" id="CAL6026081.1"/>
    </source>
</evidence>
<dbReference type="AlphaFoldDB" id="A0AA86QIE8"/>
<protein>
    <submittedName>
        <fullName evidence="2">Hypothetical_protein</fullName>
    </submittedName>
</protein>
<sequence>MMAILQEQYVIIPSQNDIAEIISTIINNEPWLEDLSVKIQLEQLGIVSQYNIVQLLKEKLHLFSYCCRQHIISQNIHKIDIISNNKMIVVSILNGVFTKKSRITRIIREKIKKLLISESNIAKIKQYQKWLDQEL</sequence>
<dbReference type="EMBL" id="CATOUU010000880">
    <property type="protein sequence ID" value="CAI9956857.1"/>
    <property type="molecule type" value="Genomic_DNA"/>
</dbReference>
<proteinExistence type="predicted"/>
<name>A0AA86QIE8_9EUKA</name>
<reference evidence="2 3" key="2">
    <citation type="submission" date="2024-07" db="EMBL/GenBank/DDBJ databases">
        <authorList>
            <person name="Akdeniz Z."/>
        </authorList>
    </citation>
    <scope>NUCLEOTIDE SEQUENCE [LARGE SCALE GENOMIC DNA]</scope>
</reference>
<comment type="caution">
    <text evidence="1">The sequence shown here is derived from an EMBL/GenBank/DDBJ whole genome shotgun (WGS) entry which is preliminary data.</text>
</comment>